<accession>A0A9W8IVE1</accession>
<keyword evidence="3" id="KW-1185">Reference proteome</keyword>
<gene>
    <name evidence="2" type="ORF">H1R20_g13709</name>
</gene>
<comment type="caution">
    <text evidence="2">The sequence shown here is derived from an EMBL/GenBank/DDBJ whole genome shotgun (WGS) entry which is preliminary data.</text>
</comment>
<keyword evidence="1" id="KW-0732">Signal</keyword>
<name>A0A9W8IVE1_9AGAR</name>
<feature type="signal peptide" evidence="1">
    <location>
        <begin position="1"/>
        <end position="25"/>
    </location>
</feature>
<dbReference type="EMBL" id="JANBPK010001349">
    <property type="protein sequence ID" value="KAJ2923387.1"/>
    <property type="molecule type" value="Genomic_DNA"/>
</dbReference>
<evidence type="ECO:0000256" key="1">
    <source>
        <dbReference type="SAM" id="SignalP"/>
    </source>
</evidence>
<dbReference type="OrthoDB" id="3079242at2759"/>
<proteinExistence type="predicted"/>
<evidence type="ECO:0000313" key="2">
    <source>
        <dbReference type="EMBL" id="KAJ2923387.1"/>
    </source>
</evidence>
<reference evidence="2" key="1">
    <citation type="submission" date="2022-06" db="EMBL/GenBank/DDBJ databases">
        <title>Genome Sequence of Candolleomyces eurysporus.</title>
        <authorList>
            <person name="Buettner E."/>
        </authorList>
    </citation>
    <scope>NUCLEOTIDE SEQUENCE</scope>
    <source>
        <strain evidence="2">VTCC 930004</strain>
    </source>
</reference>
<sequence length="262" mass="28760">MLSLNVLKPLFCALVALAYFGAAGAISPEYAVARRQAASRTIEAREIMTNGERLRRGLPPLPPRSLYPTRTGVVARWRSQPSGISYERRCIEVKKKGNTGGFPTSYISDLFVSGTGTFGVTNNKNRCLEVLVPSNNGPFSLAIDGENGNEKYLGLALRSGRNYVLPVKAVQSSDLVEDGNSNDSGFGSNNTPYSRSAVWSKINADDVSVTWNGNQVKFWMRENPGPANDPKRIYFAINSGYSNDFNDDFEVELRYVNPTNGN</sequence>
<feature type="non-terminal residue" evidence="2">
    <location>
        <position position="1"/>
    </location>
</feature>
<dbReference type="AlphaFoldDB" id="A0A9W8IVE1"/>
<evidence type="ECO:0000313" key="3">
    <source>
        <dbReference type="Proteomes" id="UP001140091"/>
    </source>
</evidence>
<feature type="chain" id="PRO_5040902259" evidence="1">
    <location>
        <begin position="26"/>
        <end position="262"/>
    </location>
</feature>
<protein>
    <submittedName>
        <fullName evidence="2">Uncharacterized protein</fullName>
    </submittedName>
</protein>
<dbReference type="Proteomes" id="UP001140091">
    <property type="component" value="Unassembled WGS sequence"/>
</dbReference>
<organism evidence="2 3">
    <name type="scientific">Candolleomyces eurysporus</name>
    <dbReference type="NCBI Taxonomy" id="2828524"/>
    <lineage>
        <taxon>Eukaryota</taxon>
        <taxon>Fungi</taxon>
        <taxon>Dikarya</taxon>
        <taxon>Basidiomycota</taxon>
        <taxon>Agaricomycotina</taxon>
        <taxon>Agaricomycetes</taxon>
        <taxon>Agaricomycetidae</taxon>
        <taxon>Agaricales</taxon>
        <taxon>Agaricineae</taxon>
        <taxon>Psathyrellaceae</taxon>
        <taxon>Candolleomyces</taxon>
    </lineage>
</organism>